<evidence type="ECO:0000313" key="3">
    <source>
        <dbReference type="EMBL" id="QPV63812.1"/>
    </source>
</evidence>
<keyword evidence="4" id="KW-1185">Reference proteome</keyword>
<evidence type="ECO:0000259" key="2">
    <source>
        <dbReference type="Pfam" id="PF04784"/>
    </source>
</evidence>
<dbReference type="Proteomes" id="UP000595001">
    <property type="component" value="Chromosome"/>
</dbReference>
<dbReference type="AlphaFoldDB" id="A0A7T3G044"/>
<feature type="domain" description="DUF547" evidence="2">
    <location>
        <begin position="77"/>
        <end position="197"/>
    </location>
</feature>
<feature type="region of interest" description="Disordered" evidence="1">
    <location>
        <begin position="1"/>
        <end position="38"/>
    </location>
</feature>
<dbReference type="RefSeq" id="WP_198062592.1">
    <property type="nucleotide sequence ID" value="NZ_CP065856.1"/>
</dbReference>
<evidence type="ECO:0000256" key="1">
    <source>
        <dbReference type="SAM" id="MobiDB-lite"/>
    </source>
</evidence>
<name>A0A7T3G044_9EURY</name>
<dbReference type="PANTHER" id="PTHR46361">
    <property type="entry name" value="ELECTRON CARRIER/ PROTEIN DISULFIDE OXIDOREDUCTASE"/>
    <property type="match status" value="1"/>
</dbReference>
<sequence length="268" mass="29480">MGDTSGDDGRPAGGGPEAERTPTPGPANEDGPAPSDPTTLARELLERVRRREPTEPLLGALADLDESALAAVGDDRRTGLAFWLDVYNAAAQRLLERRPGLFDSRWRFFRAPAVTVAGVELSLDDIEHGLLRGGRSKYGLGYLPRLGRTGLPGSYRLDPDPRIHFALNCGAASCPAILAYDPATVDDALDDATAAYLADTVEYDPERDRVRLPRVCLWFVGDFGGRSGLYTFLREFDQIPAEATPSLRFQGYDWDLDPRKFVDRTREE</sequence>
<dbReference type="Pfam" id="PF04784">
    <property type="entry name" value="DUF547"/>
    <property type="match status" value="1"/>
</dbReference>
<protein>
    <submittedName>
        <fullName evidence="3">DUF547 domain-containing protein</fullName>
    </submittedName>
</protein>
<dbReference type="KEGG" id="hlt:I7X12_04055"/>
<dbReference type="GeneID" id="60587638"/>
<dbReference type="PANTHER" id="PTHR46361:SF3">
    <property type="entry name" value="ELECTRON CARRIER_ PROTEIN DISULFIDE OXIDOREDUCTASE"/>
    <property type="match status" value="1"/>
</dbReference>
<dbReference type="InterPro" id="IPR006869">
    <property type="entry name" value="DUF547"/>
</dbReference>
<reference evidence="3 4" key="1">
    <citation type="submission" date="2020-12" db="EMBL/GenBank/DDBJ databases">
        <title>Halosimplex halophilum sp. nov. and Halosimplex salinum sp. nov., two new members of the genus Halosimplex.</title>
        <authorList>
            <person name="Cui H.L."/>
        </authorList>
    </citation>
    <scope>NUCLEOTIDE SEQUENCE [LARGE SCALE GENOMIC DNA]</scope>
    <source>
        <strain evidence="3 4">YGH94</strain>
    </source>
</reference>
<accession>A0A7T3G044</accession>
<evidence type="ECO:0000313" key="4">
    <source>
        <dbReference type="Proteomes" id="UP000595001"/>
    </source>
</evidence>
<proteinExistence type="predicted"/>
<dbReference type="OrthoDB" id="201798at2157"/>
<organism evidence="3 4">
    <name type="scientific">Halosimplex litoreum</name>
    <dbReference type="NCBI Taxonomy" id="1198301"/>
    <lineage>
        <taxon>Archaea</taxon>
        <taxon>Methanobacteriati</taxon>
        <taxon>Methanobacteriota</taxon>
        <taxon>Stenosarchaea group</taxon>
        <taxon>Halobacteria</taxon>
        <taxon>Halobacteriales</taxon>
        <taxon>Haloarculaceae</taxon>
        <taxon>Halosimplex</taxon>
    </lineage>
</organism>
<dbReference type="EMBL" id="CP065856">
    <property type="protein sequence ID" value="QPV63812.1"/>
    <property type="molecule type" value="Genomic_DNA"/>
</dbReference>
<gene>
    <name evidence="3" type="ORF">I7X12_04055</name>
</gene>